<name>A0A3D8GLX6_9BACI</name>
<evidence type="ECO:0000313" key="8">
    <source>
        <dbReference type="EMBL" id="RDU35423.1"/>
    </source>
</evidence>
<reference evidence="8 9" key="1">
    <citation type="submission" date="2018-07" db="EMBL/GenBank/DDBJ databases">
        <title>Bacillus sp. YLB-04 draft genome sequence.</title>
        <authorList>
            <person name="Yu L."/>
            <person name="Tang X."/>
        </authorList>
    </citation>
    <scope>NUCLEOTIDE SEQUENCE [LARGE SCALE GENOMIC DNA]</scope>
    <source>
        <strain evidence="8 9">YLB-04</strain>
    </source>
</reference>
<dbReference type="InterPro" id="IPR002810">
    <property type="entry name" value="NfeD-like_C"/>
</dbReference>
<evidence type="ECO:0000256" key="3">
    <source>
        <dbReference type="ARBA" id="ARBA00022989"/>
    </source>
</evidence>
<dbReference type="PANTHER" id="PTHR33507:SF3">
    <property type="entry name" value="INNER MEMBRANE PROTEIN YBBJ"/>
    <property type="match status" value="1"/>
</dbReference>
<keyword evidence="4 5" id="KW-0472">Membrane</keyword>
<comment type="caution">
    <text evidence="8">The sequence shown here is derived from an EMBL/GenBank/DDBJ whole genome shotgun (WGS) entry which is preliminary data.</text>
</comment>
<dbReference type="RefSeq" id="WP_115453487.1">
    <property type="nucleotide sequence ID" value="NZ_QNQT01000010.1"/>
</dbReference>
<accession>A0A3D8GLX6</accession>
<comment type="subcellular location">
    <subcellularLocation>
        <location evidence="1">Membrane</location>
        <topology evidence="1">Multi-pass membrane protein</topology>
    </subcellularLocation>
</comment>
<dbReference type="InterPro" id="IPR056739">
    <property type="entry name" value="NfeD_membrane"/>
</dbReference>
<feature type="transmembrane region" description="Helical" evidence="5">
    <location>
        <begin position="103"/>
        <end position="125"/>
    </location>
</feature>
<evidence type="ECO:0000256" key="4">
    <source>
        <dbReference type="ARBA" id="ARBA00023136"/>
    </source>
</evidence>
<dbReference type="GO" id="GO:0005886">
    <property type="term" value="C:plasma membrane"/>
    <property type="evidence" value="ECO:0007669"/>
    <property type="project" value="TreeGrafter"/>
</dbReference>
<dbReference type="Gene3D" id="2.40.50.140">
    <property type="entry name" value="Nucleic acid-binding proteins"/>
    <property type="match status" value="1"/>
</dbReference>
<evidence type="ECO:0000259" key="6">
    <source>
        <dbReference type="Pfam" id="PF01957"/>
    </source>
</evidence>
<evidence type="ECO:0000313" key="9">
    <source>
        <dbReference type="Proteomes" id="UP000257144"/>
    </source>
</evidence>
<keyword evidence="9" id="KW-1185">Reference proteome</keyword>
<dbReference type="Pfam" id="PF01957">
    <property type="entry name" value="NfeD"/>
    <property type="match status" value="1"/>
</dbReference>
<dbReference type="Proteomes" id="UP000257144">
    <property type="component" value="Unassembled WGS sequence"/>
</dbReference>
<dbReference type="OrthoDB" id="9806253at2"/>
<keyword evidence="3 5" id="KW-1133">Transmembrane helix</keyword>
<dbReference type="PANTHER" id="PTHR33507">
    <property type="entry name" value="INNER MEMBRANE PROTEIN YBBJ"/>
    <property type="match status" value="1"/>
</dbReference>
<sequence>MTEFLTDPIVVTVLLCIAGMAMVLELFSPRIGLPGLIGLSALLLFFYGHFMAGLAGFGTLALFILGIILIFLEFFLPGAVAGTLGIAALVGSLFMAGESTFQIGVSLLISMAFSIVLFILLIKVFHKKMALFNSMVLFDSARKEDGYVSNENRTDLIGKEGVAQTVLRPAGTAIFGSERVDVVTEGSFIGQNARVKVIEVEGPRVVVREIKK</sequence>
<evidence type="ECO:0000256" key="5">
    <source>
        <dbReference type="SAM" id="Phobius"/>
    </source>
</evidence>
<dbReference type="InterPro" id="IPR012340">
    <property type="entry name" value="NA-bd_OB-fold"/>
</dbReference>
<feature type="transmembrane region" description="Helical" evidence="5">
    <location>
        <begin position="6"/>
        <end position="24"/>
    </location>
</feature>
<gene>
    <name evidence="8" type="ORF">DRW41_18375</name>
</gene>
<dbReference type="InterPro" id="IPR052165">
    <property type="entry name" value="Membrane_assoc_protease"/>
</dbReference>
<feature type="domain" description="NfeD integral membrane" evidence="7">
    <location>
        <begin position="10"/>
        <end position="123"/>
    </location>
</feature>
<organism evidence="8 9">
    <name type="scientific">Neobacillus piezotolerans</name>
    <dbReference type="NCBI Taxonomy" id="2259171"/>
    <lineage>
        <taxon>Bacteria</taxon>
        <taxon>Bacillati</taxon>
        <taxon>Bacillota</taxon>
        <taxon>Bacilli</taxon>
        <taxon>Bacillales</taxon>
        <taxon>Bacillaceae</taxon>
        <taxon>Neobacillus</taxon>
    </lineage>
</organism>
<feature type="domain" description="NfeD-like C-terminal" evidence="6">
    <location>
        <begin position="155"/>
        <end position="208"/>
    </location>
</feature>
<dbReference type="AlphaFoldDB" id="A0A3D8GLX6"/>
<evidence type="ECO:0000256" key="1">
    <source>
        <dbReference type="ARBA" id="ARBA00004141"/>
    </source>
</evidence>
<evidence type="ECO:0000256" key="2">
    <source>
        <dbReference type="ARBA" id="ARBA00022692"/>
    </source>
</evidence>
<keyword evidence="2 5" id="KW-0812">Transmembrane</keyword>
<dbReference type="EMBL" id="QNQT01000010">
    <property type="protein sequence ID" value="RDU35423.1"/>
    <property type="molecule type" value="Genomic_DNA"/>
</dbReference>
<feature type="transmembrane region" description="Helical" evidence="5">
    <location>
        <begin position="54"/>
        <end position="72"/>
    </location>
</feature>
<proteinExistence type="predicted"/>
<feature type="transmembrane region" description="Helical" evidence="5">
    <location>
        <begin position="79"/>
        <end position="97"/>
    </location>
</feature>
<evidence type="ECO:0000259" key="7">
    <source>
        <dbReference type="Pfam" id="PF24961"/>
    </source>
</evidence>
<dbReference type="Pfam" id="PF24961">
    <property type="entry name" value="NfeD_membrane"/>
    <property type="match status" value="1"/>
</dbReference>
<protein>
    <submittedName>
        <fullName evidence="8">Nodulation efficiency protein NfeD</fullName>
    </submittedName>
</protein>